<feature type="compositionally biased region" description="Basic and acidic residues" evidence="1">
    <location>
        <begin position="21"/>
        <end position="55"/>
    </location>
</feature>
<reference evidence="3 4" key="1">
    <citation type="submission" date="2016-11" db="EMBL/GenBank/DDBJ databases">
        <authorList>
            <person name="Jaros S."/>
            <person name="Januszkiewicz K."/>
            <person name="Wedrychowicz H."/>
        </authorList>
    </citation>
    <scope>NUCLEOTIDE SEQUENCE [LARGE SCALE GENOMIC DNA]</scope>
    <source>
        <strain evidence="3 4">DSM 29431</strain>
    </source>
</reference>
<name>A0A1M5S2D4_9RHOB</name>
<feature type="region of interest" description="Disordered" evidence="1">
    <location>
        <begin position="20"/>
        <end position="71"/>
    </location>
</feature>
<dbReference type="OrthoDB" id="10010079at2"/>
<evidence type="ECO:0000313" key="4">
    <source>
        <dbReference type="Proteomes" id="UP000184221"/>
    </source>
</evidence>
<sequence>MRIVLLIFALVASPAFAIGDLPDKPTVEKPNIEKPEKPTTPKTPEPPEKTDEEPNRPNPKVVVTKPKPKHPGLRCFDDNGVRKVSFTKNVDPEFYKMGRKFCAKVPYEIEEVSVHCVQNNGTYQVQMSKKLPHKAVYKAKRFCICVFGLD</sequence>
<keyword evidence="2" id="KW-0732">Signal</keyword>
<evidence type="ECO:0000256" key="2">
    <source>
        <dbReference type="SAM" id="SignalP"/>
    </source>
</evidence>
<organism evidence="3 4">
    <name type="scientific">Marivita hallyeonensis</name>
    <dbReference type="NCBI Taxonomy" id="996342"/>
    <lineage>
        <taxon>Bacteria</taxon>
        <taxon>Pseudomonadati</taxon>
        <taxon>Pseudomonadota</taxon>
        <taxon>Alphaproteobacteria</taxon>
        <taxon>Rhodobacterales</taxon>
        <taxon>Roseobacteraceae</taxon>
        <taxon>Marivita</taxon>
    </lineage>
</organism>
<gene>
    <name evidence="3" type="ORF">SAMN05443551_1978</name>
</gene>
<keyword evidence="4" id="KW-1185">Reference proteome</keyword>
<dbReference type="AlphaFoldDB" id="A0A1M5S2D4"/>
<dbReference type="RefSeq" id="WP_072777295.1">
    <property type="nucleotide sequence ID" value="NZ_FQXC01000002.1"/>
</dbReference>
<protein>
    <submittedName>
        <fullName evidence="3">Uncharacterized protein</fullName>
    </submittedName>
</protein>
<evidence type="ECO:0000256" key="1">
    <source>
        <dbReference type="SAM" id="MobiDB-lite"/>
    </source>
</evidence>
<dbReference type="Proteomes" id="UP000184221">
    <property type="component" value="Unassembled WGS sequence"/>
</dbReference>
<evidence type="ECO:0000313" key="3">
    <source>
        <dbReference type="EMBL" id="SHH32610.1"/>
    </source>
</evidence>
<dbReference type="EMBL" id="FQXC01000002">
    <property type="protein sequence ID" value="SHH32610.1"/>
    <property type="molecule type" value="Genomic_DNA"/>
</dbReference>
<feature type="signal peptide" evidence="2">
    <location>
        <begin position="1"/>
        <end position="17"/>
    </location>
</feature>
<feature type="chain" id="PRO_5012770672" evidence="2">
    <location>
        <begin position="18"/>
        <end position="150"/>
    </location>
</feature>
<proteinExistence type="predicted"/>
<accession>A0A1M5S2D4</accession>